<feature type="non-terminal residue" evidence="1">
    <location>
        <position position="1"/>
    </location>
</feature>
<proteinExistence type="predicted"/>
<feature type="non-terminal residue" evidence="1">
    <location>
        <position position="54"/>
    </location>
</feature>
<evidence type="ECO:0008006" key="3">
    <source>
        <dbReference type="Google" id="ProtNLM"/>
    </source>
</evidence>
<dbReference type="GO" id="GO:0004190">
    <property type="term" value="F:aspartic-type endopeptidase activity"/>
    <property type="evidence" value="ECO:0007669"/>
    <property type="project" value="InterPro"/>
</dbReference>
<dbReference type="Pfam" id="PF13975">
    <property type="entry name" value="gag-asp_proteas"/>
    <property type="match status" value="1"/>
</dbReference>
<gene>
    <name evidence="1" type="ORF">KI387_039606</name>
</gene>
<dbReference type="Gene3D" id="2.40.70.10">
    <property type="entry name" value="Acid Proteases"/>
    <property type="match status" value="1"/>
</dbReference>
<comment type="caution">
    <text evidence="1">The sequence shown here is derived from an EMBL/GenBank/DDBJ whole genome shotgun (WGS) entry which is preliminary data.</text>
</comment>
<organism evidence="1 2">
    <name type="scientific">Taxus chinensis</name>
    <name type="common">Chinese yew</name>
    <name type="synonym">Taxus wallichiana var. chinensis</name>
    <dbReference type="NCBI Taxonomy" id="29808"/>
    <lineage>
        <taxon>Eukaryota</taxon>
        <taxon>Viridiplantae</taxon>
        <taxon>Streptophyta</taxon>
        <taxon>Embryophyta</taxon>
        <taxon>Tracheophyta</taxon>
        <taxon>Spermatophyta</taxon>
        <taxon>Pinopsida</taxon>
        <taxon>Pinidae</taxon>
        <taxon>Conifers II</taxon>
        <taxon>Cupressales</taxon>
        <taxon>Taxaceae</taxon>
        <taxon>Taxus</taxon>
    </lineage>
</organism>
<sequence>HLVHNCMVDSGASSTVMPKEIAEKLGLQYEPTEKSVLQLDGTATNTIGVIKKSG</sequence>
<dbReference type="InterPro" id="IPR001969">
    <property type="entry name" value="Aspartic_peptidase_AS"/>
</dbReference>
<dbReference type="InterPro" id="IPR021109">
    <property type="entry name" value="Peptidase_aspartic_dom_sf"/>
</dbReference>
<reference evidence="1 2" key="1">
    <citation type="journal article" date="2021" name="Nat. Plants">
        <title>The Taxus genome provides insights into paclitaxel biosynthesis.</title>
        <authorList>
            <person name="Xiong X."/>
            <person name="Gou J."/>
            <person name="Liao Q."/>
            <person name="Li Y."/>
            <person name="Zhou Q."/>
            <person name="Bi G."/>
            <person name="Li C."/>
            <person name="Du R."/>
            <person name="Wang X."/>
            <person name="Sun T."/>
            <person name="Guo L."/>
            <person name="Liang H."/>
            <person name="Lu P."/>
            <person name="Wu Y."/>
            <person name="Zhang Z."/>
            <person name="Ro D.K."/>
            <person name="Shang Y."/>
            <person name="Huang S."/>
            <person name="Yan J."/>
        </authorList>
    </citation>
    <scope>NUCLEOTIDE SEQUENCE [LARGE SCALE GENOMIC DNA]</scope>
    <source>
        <strain evidence="1">Ta-2019</strain>
    </source>
</reference>
<dbReference type="AlphaFoldDB" id="A0AA38FB04"/>
<dbReference type="CDD" id="cd00303">
    <property type="entry name" value="retropepsin_like"/>
    <property type="match status" value="1"/>
</dbReference>
<dbReference type="SUPFAM" id="SSF50630">
    <property type="entry name" value="Acid proteases"/>
    <property type="match status" value="1"/>
</dbReference>
<protein>
    <recommendedName>
        <fullName evidence="3">Peptidase A2 domain-containing protein</fullName>
    </recommendedName>
</protein>
<accession>A0AA38FB04</accession>
<dbReference type="PROSITE" id="PS00141">
    <property type="entry name" value="ASP_PROTEASE"/>
    <property type="match status" value="1"/>
</dbReference>
<dbReference type="EMBL" id="JAHRHJ020000011">
    <property type="protein sequence ID" value="KAH9296018.1"/>
    <property type="molecule type" value="Genomic_DNA"/>
</dbReference>
<keyword evidence="2" id="KW-1185">Reference proteome</keyword>
<name>A0AA38FB04_TAXCH</name>
<evidence type="ECO:0000313" key="1">
    <source>
        <dbReference type="EMBL" id="KAH9296018.1"/>
    </source>
</evidence>
<dbReference type="GO" id="GO:0006508">
    <property type="term" value="P:proteolysis"/>
    <property type="evidence" value="ECO:0007669"/>
    <property type="project" value="InterPro"/>
</dbReference>
<dbReference type="Proteomes" id="UP000824469">
    <property type="component" value="Unassembled WGS sequence"/>
</dbReference>
<evidence type="ECO:0000313" key="2">
    <source>
        <dbReference type="Proteomes" id="UP000824469"/>
    </source>
</evidence>